<name>A0A833PS39_BURL3</name>
<dbReference type="Pfam" id="PF13489">
    <property type="entry name" value="Methyltransf_23"/>
    <property type="match status" value="1"/>
</dbReference>
<evidence type="ECO:0000313" key="1">
    <source>
        <dbReference type="EMBL" id="KAF1035958.1"/>
    </source>
</evidence>
<reference evidence="2" key="1">
    <citation type="journal article" date="2020" name="MBio">
        <title>Horizontal gene transfer to a defensive symbiont with a reduced genome amongst a multipartite beetle microbiome.</title>
        <authorList>
            <person name="Waterworth S.C."/>
            <person name="Florez L.V."/>
            <person name="Rees E.R."/>
            <person name="Hertweck C."/>
            <person name="Kaltenpoth M."/>
            <person name="Kwan J.C."/>
        </authorList>
    </citation>
    <scope>NUCLEOTIDE SEQUENCE [LARGE SCALE GENOMIC DNA]</scope>
</reference>
<dbReference type="Gene3D" id="3.40.50.150">
    <property type="entry name" value="Vaccinia Virus protein VP39"/>
    <property type="match status" value="1"/>
</dbReference>
<comment type="caution">
    <text evidence="1">The sequence shown here is derived from an EMBL/GenBank/DDBJ whole genome shotgun (WGS) entry which is preliminary data.</text>
</comment>
<protein>
    <submittedName>
        <fullName evidence="1">Putative S-adenosylmethionine-dependent methyltransferase</fullName>
    </submittedName>
</protein>
<dbReference type="Proteomes" id="UP000467522">
    <property type="component" value="Unassembled WGS sequence"/>
</dbReference>
<dbReference type="RefSeq" id="WP_278648479.1">
    <property type="nucleotide sequence ID" value="NZ_WNDV01000014.1"/>
</dbReference>
<evidence type="ECO:0000313" key="2">
    <source>
        <dbReference type="Proteomes" id="UP000467522"/>
    </source>
</evidence>
<keyword evidence="1" id="KW-0808">Transferase</keyword>
<keyword evidence="1" id="KW-0489">Methyltransferase</keyword>
<dbReference type="InterPro" id="IPR029063">
    <property type="entry name" value="SAM-dependent_MTases_sf"/>
</dbReference>
<dbReference type="GO" id="GO:0008168">
    <property type="term" value="F:methyltransferase activity"/>
    <property type="evidence" value="ECO:0007669"/>
    <property type="project" value="UniProtKB-KW"/>
</dbReference>
<organism evidence="1 2">
    <name type="scientific">Burkholderia lata (strain ATCC 17760 / DSM 23089 / LMG 22485 / NCIMB 9086 / R18194 / 383)</name>
    <dbReference type="NCBI Taxonomy" id="482957"/>
    <lineage>
        <taxon>Bacteria</taxon>
        <taxon>Pseudomonadati</taxon>
        <taxon>Pseudomonadota</taxon>
        <taxon>Betaproteobacteria</taxon>
        <taxon>Burkholderiales</taxon>
        <taxon>Burkholderiaceae</taxon>
        <taxon>Burkholderia</taxon>
        <taxon>Burkholderia cepacia complex</taxon>
    </lineage>
</organism>
<sequence length="292" mass="34158">METIAAGMRFDSPYINQETITEATRRVDEEGRRLGVGGGGLHFDTRRFALTVEYMKAFELHRGYCVEIGSLEYLSSKVIWSFFPGSTVRGTESDLRYDPLPFADNSVDNVICTEVIEHISDISYRQATTLNGIFFFLDEVYRVLRVGGRALISTPNATSLWAIQRAMMQRAPLMYDWHFREFTKHEMRQIVEYAGFEVVEHNAEFVWHLWDFSPVEEFMRNSNYELSDRGDDQFMIIEKPAQRIRRPHNLNLPSKKIWKEGGLRLVKNQIRRKLYNLDLRLKLAARRFAGRN</sequence>
<dbReference type="EMBL" id="WNDV01000014">
    <property type="protein sequence ID" value="KAF1035958.1"/>
    <property type="molecule type" value="Genomic_DNA"/>
</dbReference>
<dbReference type="SUPFAM" id="SSF53335">
    <property type="entry name" value="S-adenosyl-L-methionine-dependent methyltransferases"/>
    <property type="match status" value="1"/>
</dbReference>
<gene>
    <name evidence="1" type="ORF">GAK33_04399</name>
</gene>
<dbReference type="AlphaFoldDB" id="A0A833PS39"/>
<dbReference type="GO" id="GO:0032259">
    <property type="term" value="P:methylation"/>
    <property type="evidence" value="ECO:0007669"/>
    <property type="project" value="UniProtKB-KW"/>
</dbReference>
<accession>A0A833PS39</accession>
<proteinExistence type="predicted"/>